<keyword evidence="1" id="KW-0812">Transmembrane</keyword>
<proteinExistence type="predicted"/>
<evidence type="ECO:0000313" key="3">
    <source>
        <dbReference type="Proteomes" id="UP000321518"/>
    </source>
</evidence>
<comment type="caution">
    <text evidence="2">The sequence shown here is derived from an EMBL/GenBank/DDBJ whole genome shotgun (WGS) entry which is preliminary data.</text>
</comment>
<evidence type="ECO:0000256" key="1">
    <source>
        <dbReference type="SAM" id="Phobius"/>
    </source>
</evidence>
<name>A0A511KJS7_RHOTO</name>
<dbReference type="InterPro" id="IPR032675">
    <property type="entry name" value="LRR_dom_sf"/>
</dbReference>
<dbReference type="EMBL" id="BJWK01000011">
    <property type="protein sequence ID" value="GEM10619.1"/>
    <property type="molecule type" value="Genomic_DNA"/>
</dbReference>
<feature type="transmembrane region" description="Helical" evidence="1">
    <location>
        <begin position="320"/>
        <end position="342"/>
    </location>
</feature>
<evidence type="ECO:0008006" key="4">
    <source>
        <dbReference type="Google" id="ProtNLM"/>
    </source>
</evidence>
<gene>
    <name evidence="2" type="ORF">Rt10032_c11g4636</name>
</gene>
<dbReference type="Proteomes" id="UP000321518">
    <property type="component" value="Unassembled WGS sequence"/>
</dbReference>
<dbReference type="Gene3D" id="3.80.10.10">
    <property type="entry name" value="Ribonuclease Inhibitor"/>
    <property type="match status" value="1"/>
</dbReference>
<evidence type="ECO:0000313" key="2">
    <source>
        <dbReference type="EMBL" id="GEM10619.1"/>
    </source>
</evidence>
<dbReference type="SUPFAM" id="SSF52047">
    <property type="entry name" value="RNI-like"/>
    <property type="match status" value="1"/>
</dbReference>
<keyword evidence="1" id="KW-1133">Transmembrane helix</keyword>
<keyword evidence="1" id="KW-0472">Membrane</keyword>
<sequence length="376" mass="43044">MDQRELMTDMSGNHDEVRTRSSKIGLLDLPNELLETIFAMPVWFRVIHYWASDREHNQHADEFFANLLDRHDAARFIRQLVVATDQDFTRLHAAAIARLTNLSFLRLDWHDFPDFDMMLDRRTFEILSKCPRLVHLNLRGSIDIPDDLGVGLNEMLPSLHHLSITGAASASALLKDPCTRLERLHLRLEVGDDTFPMIPWTSLRHLQLHFYDWCDSLAESFSTDLIVVSSCIEPADIRLESVEFTVEDPPSEKKDRPVESILTSLLSIVSPYDFWPSIGRFVHHFSALVSLRLQNVSSAIIVRSKGPAFIAKIQPLELPLAHPMLVAMLAFAIATSVLHFRVSNSDLRAEMRATRRSRDDDFVLEQWLVKRAEMTA</sequence>
<reference evidence="2 3" key="1">
    <citation type="submission" date="2019-07" db="EMBL/GenBank/DDBJ databases">
        <title>Rhodotorula toruloides NBRC10032 genome sequencing.</title>
        <authorList>
            <person name="Shida Y."/>
            <person name="Takaku H."/>
            <person name="Ogasawara W."/>
            <person name="Mori K."/>
        </authorList>
    </citation>
    <scope>NUCLEOTIDE SEQUENCE [LARGE SCALE GENOMIC DNA]</scope>
    <source>
        <strain evidence="2 3">NBRC10032</strain>
    </source>
</reference>
<protein>
    <recommendedName>
        <fullName evidence="4">F-box domain-containing protein</fullName>
    </recommendedName>
</protein>
<organism evidence="2 3">
    <name type="scientific">Rhodotorula toruloides</name>
    <name type="common">Yeast</name>
    <name type="synonym">Rhodosporidium toruloides</name>
    <dbReference type="NCBI Taxonomy" id="5286"/>
    <lineage>
        <taxon>Eukaryota</taxon>
        <taxon>Fungi</taxon>
        <taxon>Dikarya</taxon>
        <taxon>Basidiomycota</taxon>
        <taxon>Pucciniomycotina</taxon>
        <taxon>Microbotryomycetes</taxon>
        <taxon>Sporidiobolales</taxon>
        <taxon>Sporidiobolaceae</taxon>
        <taxon>Rhodotorula</taxon>
    </lineage>
</organism>
<dbReference type="AlphaFoldDB" id="A0A511KJS7"/>
<accession>A0A511KJS7</accession>